<evidence type="ECO:0000313" key="5">
    <source>
        <dbReference type="RefSeq" id="XP_048332729.1"/>
    </source>
</evidence>
<proteinExistence type="inferred from homology"/>
<keyword evidence="2" id="KW-0328">Glycosyltransferase</keyword>
<dbReference type="GeneID" id="125423162"/>
<evidence type="ECO:0000256" key="1">
    <source>
        <dbReference type="ARBA" id="ARBA00009995"/>
    </source>
</evidence>
<dbReference type="CDD" id="cd03784">
    <property type="entry name" value="GT1_Gtf-like"/>
    <property type="match status" value="1"/>
</dbReference>
<dbReference type="PANTHER" id="PTHR48047">
    <property type="entry name" value="GLYCOSYLTRANSFERASE"/>
    <property type="match status" value="1"/>
</dbReference>
<reference evidence="5" key="1">
    <citation type="submission" date="2025-08" db="UniProtKB">
        <authorList>
            <consortium name="RefSeq"/>
        </authorList>
    </citation>
    <scope>IDENTIFICATION</scope>
    <source>
        <tissue evidence="5">Seedling</tissue>
    </source>
</reference>
<dbReference type="PANTHER" id="PTHR48047:SF5">
    <property type="entry name" value="FLAVONOL 7-O-RHAMNOSYLTRANSFERASE"/>
    <property type="match status" value="1"/>
</dbReference>
<comment type="similarity">
    <text evidence="1">Belongs to the UDP-glycosyltransferase family.</text>
</comment>
<dbReference type="Pfam" id="PF00201">
    <property type="entry name" value="UDPGT"/>
    <property type="match status" value="1"/>
</dbReference>
<evidence type="ECO:0000256" key="2">
    <source>
        <dbReference type="ARBA" id="ARBA00022676"/>
    </source>
</evidence>
<dbReference type="InterPro" id="IPR002213">
    <property type="entry name" value="UDP_glucos_trans"/>
</dbReference>
<protein>
    <submittedName>
        <fullName evidence="5">Flavonol 7-O-rhamnosyltransferase</fullName>
    </submittedName>
</protein>
<sequence length="437" mass="47867">MSHVLVIPYPAPGHLLPTLDLCNQLALKGLTLTILVTPKNLPLLQPLLSLHPSIETLVFPFPSHPNLPPGIENMQELPISYIPSILSALSTFHDPLVQWFQSHSSPPIAIITDSFFTTWTHPLASHLGIKNLAFSPLNAHGTLGWWKALENRLKNFEHFVVEGRVVDMVTWGVILNSFNELEEGMLEYLKKNVVGHDNIWAVGPFLPIGNDPLSASKKCGSSSIPETEVLHWLNSCHVDKSVVYIGFGSQIRLTNNQMHALADALENSGVRFIWSVKDPMKGANNELDYFNDHDGVIPDGFENRVAGRGLVVKGWAPQQAILQHRAVGSYLTHCGWNSAMEGLLAGVLLLAWPMQADHFDNTKLLVDQLGVAVRVCEGLKTVPDSVNLARVLVGSMSVTSDEKRSKAMELGKLALNAAKHGGSSDIALDDLVKKLST</sequence>
<keyword evidence="3" id="KW-0808">Transferase</keyword>
<evidence type="ECO:0000256" key="3">
    <source>
        <dbReference type="ARBA" id="ARBA00022679"/>
    </source>
</evidence>
<dbReference type="SUPFAM" id="SSF53756">
    <property type="entry name" value="UDP-Glycosyltransferase/glycogen phosphorylase"/>
    <property type="match status" value="1"/>
</dbReference>
<dbReference type="Gene3D" id="3.40.50.2000">
    <property type="entry name" value="Glycogen Phosphorylase B"/>
    <property type="match status" value="2"/>
</dbReference>
<name>A0ABM3IPI8_ZIZJJ</name>
<organism evidence="4 5">
    <name type="scientific">Ziziphus jujuba</name>
    <name type="common">Chinese jujube</name>
    <name type="synonym">Ziziphus sativa</name>
    <dbReference type="NCBI Taxonomy" id="326968"/>
    <lineage>
        <taxon>Eukaryota</taxon>
        <taxon>Viridiplantae</taxon>
        <taxon>Streptophyta</taxon>
        <taxon>Embryophyta</taxon>
        <taxon>Tracheophyta</taxon>
        <taxon>Spermatophyta</taxon>
        <taxon>Magnoliopsida</taxon>
        <taxon>eudicotyledons</taxon>
        <taxon>Gunneridae</taxon>
        <taxon>Pentapetalae</taxon>
        <taxon>rosids</taxon>
        <taxon>fabids</taxon>
        <taxon>Rosales</taxon>
        <taxon>Rhamnaceae</taxon>
        <taxon>Paliureae</taxon>
        <taxon>Ziziphus</taxon>
    </lineage>
</organism>
<keyword evidence="4" id="KW-1185">Reference proteome</keyword>
<gene>
    <name evidence="5" type="primary">LOC125423162</name>
</gene>
<dbReference type="RefSeq" id="XP_048332729.1">
    <property type="nucleotide sequence ID" value="XM_048476772.2"/>
</dbReference>
<accession>A0ABM3IPI8</accession>
<dbReference type="Proteomes" id="UP001652623">
    <property type="component" value="Chromosome 3"/>
</dbReference>
<evidence type="ECO:0000313" key="4">
    <source>
        <dbReference type="Proteomes" id="UP001652623"/>
    </source>
</evidence>